<dbReference type="AlphaFoldDB" id="A0A7X0JS55"/>
<feature type="transmembrane region" description="Helical" evidence="7">
    <location>
        <begin position="413"/>
        <end position="432"/>
    </location>
</feature>
<dbReference type="InterPro" id="IPR050171">
    <property type="entry name" value="MFS_Transporters"/>
</dbReference>
<dbReference type="PROSITE" id="PS50850">
    <property type="entry name" value="MFS"/>
    <property type="match status" value="1"/>
</dbReference>
<feature type="transmembrane region" description="Helical" evidence="7">
    <location>
        <begin position="60"/>
        <end position="80"/>
    </location>
</feature>
<evidence type="ECO:0000313" key="9">
    <source>
        <dbReference type="EMBL" id="MBB6520386.1"/>
    </source>
</evidence>
<feature type="transmembrane region" description="Helical" evidence="7">
    <location>
        <begin position="463"/>
        <end position="484"/>
    </location>
</feature>
<accession>A0A7X0JS55</accession>
<dbReference type="RefSeq" id="WP_166851419.1">
    <property type="nucleotide sequence ID" value="NZ_JAAONY010000001.1"/>
</dbReference>
<feature type="transmembrane region" description="Helical" evidence="7">
    <location>
        <begin position="287"/>
        <end position="304"/>
    </location>
</feature>
<evidence type="ECO:0000256" key="5">
    <source>
        <dbReference type="ARBA" id="ARBA00022989"/>
    </source>
</evidence>
<evidence type="ECO:0000256" key="2">
    <source>
        <dbReference type="ARBA" id="ARBA00022448"/>
    </source>
</evidence>
<keyword evidence="2" id="KW-0813">Transport</keyword>
<feature type="transmembrane region" description="Helical" evidence="7">
    <location>
        <begin position="439"/>
        <end position="457"/>
    </location>
</feature>
<feature type="transmembrane region" description="Helical" evidence="7">
    <location>
        <begin position="109"/>
        <end position="126"/>
    </location>
</feature>
<keyword evidence="6 7" id="KW-0472">Membrane</keyword>
<sequence length="564" mass="61987">MSTTAVSPASSAFPRSFYVANGMEIFERLAWYGFFTVSSVYMTTPVDQGGVGFTESQRGALQGIIPFFLYILPVITGALADRYGFKKMFLLSFAIMAPSYYLLGQASSFGGFFLAFFAVALGAACFKPVVQGTISLTTNAHNRGLGFGIFYTMVNVGGFIGPFVAGYVRAISWDAVFLMSALWICINFFPAAFLYTDPRDPEQADAQASKSLKQVLQEAQQVLGNARFAMTIFPCIILLMCAGADWLSYPLAFGGIVAWLVLNVVWNKFASDAEEAAWWQQRIRVSNVPFAIYLGILSGFWAVYNQLFYTLPLYLRDYIDTADVIAFISFFGQSAVDFFAIVNVDALTDKLQSLASQDVTTSLEKLRLELVHLKVMVPEAEIATALEAIRQGSDARDIALQWQQNYRQVNPEYIVNIGFALIIFGQIAVSYVCQRFKAINVIIAGVIIFVLGLLVALTSGSVALGGGTIVLAVVMMSFGEMVTVPKSQEYVANIAPKNQAALYMGYYFVSMALGFLFAGLLSGWGYGTVAKEWGQPGLMWVIFAGIGLVTSAGLWWFNRRYVKR</sequence>
<dbReference type="InterPro" id="IPR020846">
    <property type="entry name" value="MFS_dom"/>
</dbReference>
<feature type="transmembrane region" description="Helical" evidence="7">
    <location>
        <begin position="505"/>
        <end position="526"/>
    </location>
</feature>
<protein>
    <submittedName>
        <fullName evidence="9">MFS family permease</fullName>
    </submittedName>
</protein>
<dbReference type="InterPro" id="IPR011701">
    <property type="entry name" value="MFS"/>
</dbReference>
<organism evidence="9 10">
    <name type="scientific">Pseudoteredinibacter isoporae</name>
    <dbReference type="NCBI Taxonomy" id="570281"/>
    <lineage>
        <taxon>Bacteria</taxon>
        <taxon>Pseudomonadati</taxon>
        <taxon>Pseudomonadota</taxon>
        <taxon>Gammaproteobacteria</taxon>
        <taxon>Cellvibrionales</taxon>
        <taxon>Cellvibrionaceae</taxon>
        <taxon>Pseudoteredinibacter</taxon>
    </lineage>
</organism>
<name>A0A7X0JS55_9GAMM</name>
<keyword evidence="4 7" id="KW-0812">Transmembrane</keyword>
<keyword evidence="5 7" id="KW-1133">Transmembrane helix</keyword>
<dbReference type="PANTHER" id="PTHR23517:SF2">
    <property type="entry name" value="MULTIDRUG RESISTANCE PROTEIN MDTH"/>
    <property type="match status" value="1"/>
</dbReference>
<reference evidence="9 10" key="1">
    <citation type="submission" date="2020-08" db="EMBL/GenBank/DDBJ databases">
        <title>Genomic Encyclopedia of Type Strains, Phase IV (KMG-IV): sequencing the most valuable type-strain genomes for metagenomic binning, comparative biology and taxonomic classification.</title>
        <authorList>
            <person name="Goeker M."/>
        </authorList>
    </citation>
    <scope>NUCLEOTIDE SEQUENCE [LARGE SCALE GENOMIC DNA]</scope>
    <source>
        <strain evidence="9 10">DSM 22368</strain>
    </source>
</reference>
<proteinExistence type="predicted"/>
<dbReference type="PANTHER" id="PTHR23517">
    <property type="entry name" value="RESISTANCE PROTEIN MDTM, PUTATIVE-RELATED-RELATED"/>
    <property type="match status" value="1"/>
</dbReference>
<dbReference type="Pfam" id="PF07690">
    <property type="entry name" value="MFS_1"/>
    <property type="match status" value="2"/>
</dbReference>
<comment type="caution">
    <text evidence="9">The sequence shown here is derived from an EMBL/GenBank/DDBJ whole genome shotgun (WGS) entry which is preliminary data.</text>
</comment>
<comment type="subcellular location">
    <subcellularLocation>
        <location evidence="1">Cell membrane</location>
        <topology evidence="1">Multi-pass membrane protein</topology>
    </subcellularLocation>
</comment>
<feature type="transmembrane region" description="Helical" evidence="7">
    <location>
        <begin position="246"/>
        <end position="266"/>
    </location>
</feature>
<dbReference type="Gene3D" id="1.20.1250.20">
    <property type="entry name" value="MFS general substrate transporter like domains"/>
    <property type="match status" value="2"/>
</dbReference>
<evidence type="ECO:0000256" key="7">
    <source>
        <dbReference type="SAM" id="Phobius"/>
    </source>
</evidence>
<dbReference type="GO" id="GO:0022857">
    <property type="term" value="F:transmembrane transporter activity"/>
    <property type="evidence" value="ECO:0007669"/>
    <property type="project" value="InterPro"/>
</dbReference>
<evidence type="ECO:0000256" key="4">
    <source>
        <dbReference type="ARBA" id="ARBA00022692"/>
    </source>
</evidence>
<gene>
    <name evidence="9" type="ORF">HNR48_000664</name>
</gene>
<dbReference type="EMBL" id="JACHHT010000001">
    <property type="protein sequence ID" value="MBB6520386.1"/>
    <property type="molecule type" value="Genomic_DNA"/>
</dbReference>
<evidence type="ECO:0000259" key="8">
    <source>
        <dbReference type="PROSITE" id="PS50850"/>
    </source>
</evidence>
<evidence type="ECO:0000256" key="1">
    <source>
        <dbReference type="ARBA" id="ARBA00004651"/>
    </source>
</evidence>
<dbReference type="InterPro" id="IPR036259">
    <property type="entry name" value="MFS_trans_sf"/>
</dbReference>
<keyword evidence="3" id="KW-1003">Cell membrane</keyword>
<evidence type="ECO:0000313" key="10">
    <source>
        <dbReference type="Proteomes" id="UP000528457"/>
    </source>
</evidence>
<feature type="transmembrane region" description="Helical" evidence="7">
    <location>
        <begin position="222"/>
        <end position="240"/>
    </location>
</feature>
<feature type="transmembrane region" description="Helical" evidence="7">
    <location>
        <begin position="147"/>
        <end position="169"/>
    </location>
</feature>
<dbReference type="GO" id="GO:0005886">
    <property type="term" value="C:plasma membrane"/>
    <property type="evidence" value="ECO:0007669"/>
    <property type="project" value="UniProtKB-SubCell"/>
</dbReference>
<evidence type="ECO:0000256" key="6">
    <source>
        <dbReference type="ARBA" id="ARBA00023136"/>
    </source>
</evidence>
<feature type="domain" description="Major facilitator superfamily (MFS) profile" evidence="8">
    <location>
        <begin position="1"/>
        <end position="562"/>
    </location>
</feature>
<feature type="transmembrane region" description="Helical" evidence="7">
    <location>
        <begin position="538"/>
        <end position="557"/>
    </location>
</feature>
<dbReference type="FunCoup" id="A0A7X0JS55">
    <property type="interactions" value="76"/>
</dbReference>
<dbReference type="SUPFAM" id="SSF103473">
    <property type="entry name" value="MFS general substrate transporter"/>
    <property type="match status" value="2"/>
</dbReference>
<dbReference type="Proteomes" id="UP000528457">
    <property type="component" value="Unassembled WGS sequence"/>
</dbReference>
<dbReference type="InParanoid" id="A0A7X0JS55"/>
<feature type="transmembrane region" description="Helical" evidence="7">
    <location>
        <begin position="175"/>
        <end position="195"/>
    </location>
</feature>
<keyword evidence="10" id="KW-1185">Reference proteome</keyword>
<evidence type="ECO:0000256" key="3">
    <source>
        <dbReference type="ARBA" id="ARBA00022475"/>
    </source>
</evidence>